<protein>
    <recommendedName>
        <fullName evidence="3">Transposase</fullName>
    </recommendedName>
</protein>
<organism evidence="1 2">
    <name type="scientific">Streptomyces bingchenggensis (strain BCW-1)</name>
    <dbReference type="NCBI Taxonomy" id="749414"/>
    <lineage>
        <taxon>Bacteria</taxon>
        <taxon>Bacillati</taxon>
        <taxon>Actinomycetota</taxon>
        <taxon>Actinomycetes</taxon>
        <taxon>Kitasatosporales</taxon>
        <taxon>Streptomycetaceae</taxon>
        <taxon>Streptomyces</taxon>
    </lineage>
</organism>
<dbReference type="Proteomes" id="UP000000377">
    <property type="component" value="Chromosome"/>
</dbReference>
<keyword evidence="2" id="KW-1185">Reference proteome</keyword>
<dbReference type="PATRIC" id="fig|749414.3.peg.10309"/>
<dbReference type="RefSeq" id="WP_014182576.1">
    <property type="nucleotide sequence ID" value="NC_016582.1"/>
</dbReference>
<gene>
    <name evidence="1" type="ordered locus">SBI_10011</name>
</gene>
<name>D7CFB3_STRBB</name>
<proteinExistence type="predicted"/>
<dbReference type="EMBL" id="CP002047">
    <property type="protein sequence ID" value="ADI13129.1"/>
    <property type="molecule type" value="Genomic_DNA"/>
</dbReference>
<dbReference type="KEGG" id="sbh:SBI_10011"/>
<dbReference type="STRING" id="749414.SBI_10011"/>
<evidence type="ECO:0000313" key="2">
    <source>
        <dbReference type="Proteomes" id="UP000000377"/>
    </source>
</evidence>
<evidence type="ECO:0008006" key="3">
    <source>
        <dbReference type="Google" id="ProtNLM"/>
    </source>
</evidence>
<sequence>MTVSLAYKVVRKLLSIPRVGLRSEAAKDAKLLVLRHEYAVLRRQISGRIRA</sequence>
<dbReference type="AlphaFoldDB" id="D7CFB3"/>
<evidence type="ECO:0000313" key="1">
    <source>
        <dbReference type="EMBL" id="ADI13129.1"/>
    </source>
</evidence>
<dbReference type="HOGENOM" id="CLU_203317_0_0_11"/>
<accession>D7CFB3</accession>
<reference evidence="1 2" key="1">
    <citation type="journal article" date="2010" name="J. Bacteriol.">
        <title>Genome sequence of the milbemycin-producing bacterium Streptomyces bingchenggensis.</title>
        <authorList>
            <person name="Wang X.J."/>
            <person name="Yan Y.J."/>
            <person name="Zhang B."/>
            <person name="An J."/>
            <person name="Wang J.J."/>
            <person name="Tian J."/>
            <person name="Jiang L."/>
            <person name="Chen Y.H."/>
            <person name="Huang S.X."/>
            <person name="Yin M."/>
            <person name="Zhang J."/>
            <person name="Gao A.L."/>
            <person name="Liu C.X."/>
            <person name="Zhu Z.X."/>
            <person name="Xiang W.S."/>
        </authorList>
    </citation>
    <scope>NUCLEOTIDE SEQUENCE [LARGE SCALE GENOMIC DNA]</scope>
    <source>
        <strain evidence="1 2">BCW-1</strain>
    </source>
</reference>